<dbReference type="GO" id="GO:0004386">
    <property type="term" value="F:helicase activity"/>
    <property type="evidence" value="ECO:0007669"/>
    <property type="project" value="InterPro"/>
</dbReference>
<dbReference type="CDD" id="cd01029">
    <property type="entry name" value="TOPRIM_primases"/>
    <property type="match status" value="1"/>
</dbReference>
<evidence type="ECO:0000313" key="2">
    <source>
        <dbReference type="EMBL" id="TDG14253.1"/>
    </source>
</evidence>
<dbReference type="Proteomes" id="UP000295554">
    <property type="component" value="Unassembled WGS sequence"/>
</dbReference>
<accession>A0A4R5LTG8</accession>
<dbReference type="OrthoDB" id="8967890at2"/>
<evidence type="ECO:0000313" key="3">
    <source>
        <dbReference type="Proteomes" id="UP000295554"/>
    </source>
</evidence>
<evidence type="ECO:0000259" key="1">
    <source>
        <dbReference type="SMART" id="SM00778"/>
    </source>
</evidence>
<dbReference type="InterPro" id="IPR034154">
    <property type="entry name" value="TOPRIM_DnaG/twinkle"/>
</dbReference>
<sequence length="266" mass="29348">MRERARGRWRGILSAVGINDRFLRNRHGPCPGCGGRDRFRWDDKDGSGSFFCGGGGDSLAGDGFTLIQHVFNSNFAEAATMVEDALGGKESPRIPIQAPPPPISDTYSKARRIWLEANTDDAFVASHPYAKLKRIDRSYGAGRGFVSGSLLGQHEDCIIVPLKTPGGQFKGIECIGRPVWNAEKKKWETTKQTFGSKGCLILGNTLDKSLPVYIVEGFADAVSMWRMVGNCVAVAVFGPKKRQEFYANLFEQKNPDRRYIIVEEAA</sequence>
<gene>
    <name evidence="2" type="ORF">E2F43_10770</name>
</gene>
<proteinExistence type="predicted"/>
<comment type="caution">
    <text evidence="2">The sequence shown here is derived from an EMBL/GenBank/DDBJ whole genome shotgun (WGS) entry which is preliminary data.</text>
</comment>
<organism evidence="2 3">
    <name type="scientific">Seongchinamella unica</name>
    <dbReference type="NCBI Taxonomy" id="2547392"/>
    <lineage>
        <taxon>Bacteria</taxon>
        <taxon>Pseudomonadati</taxon>
        <taxon>Pseudomonadota</taxon>
        <taxon>Gammaproteobacteria</taxon>
        <taxon>Cellvibrionales</taxon>
        <taxon>Halieaceae</taxon>
        <taxon>Seongchinamella</taxon>
    </lineage>
</organism>
<dbReference type="AlphaFoldDB" id="A0A4R5LTG8"/>
<keyword evidence="3" id="KW-1185">Reference proteome</keyword>
<dbReference type="Pfam" id="PF08273">
    <property type="entry name" value="Zn_Ribbon_Prim"/>
    <property type="match status" value="1"/>
</dbReference>
<dbReference type="SUPFAM" id="SSF57783">
    <property type="entry name" value="Zinc beta-ribbon"/>
    <property type="match status" value="1"/>
</dbReference>
<reference evidence="2 3" key="1">
    <citation type="submission" date="2019-03" db="EMBL/GenBank/DDBJ databases">
        <title>Seongchinamella monodicae gen. nov., sp. nov., a novel member of the Gammaproteobacteria isolated from a tidal mudflat of beach.</title>
        <authorList>
            <person name="Yang H.G."/>
            <person name="Kang J.W."/>
            <person name="Lee S.D."/>
        </authorList>
    </citation>
    <scope>NUCLEOTIDE SEQUENCE [LARGE SCALE GENOMIC DNA]</scope>
    <source>
        <strain evidence="2 3">GH4-78</strain>
    </source>
</reference>
<dbReference type="InterPro" id="IPR013237">
    <property type="entry name" value="Phage_T7_Gp4_N"/>
</dbReference>
<dbReference type="SMART" id="SM00778">
    <property type="entry name" value="Prim_Zn_Ribbon"/>
    <property type="match status" value="1"/>
</dbReference>
<dbReference type="GO" id="GO:0008270">
    <property type="term" value="F:zinc ion binding"/>
    <property type="evidence" value="ECO:0007669"/>
    <property type="project" value="InterPro"/>
</dbReference>
<feature type="domain" description="DNA primase/helicase Gp4 N-terminal Bacteriophage T7-like" evidence="1">
    <location>
        <begin position="25"/>
        <end position="64"/>
    </location>
</feature>
<dbReference type="EMBL" id="SMSE01000002">
    <property type="protein sequence ID" value="TDG14253.1"/>
    <property type="molecule type" value="Genomic_DNA"/>
</dbReference>
<name>A0A4R5LTG8_9GAMM</name>
<protein>
    <submittedName>
        <fullName evidence="2">P4 alpha zinc-binding domain protein</fullName>
    </submittedName>
</protein>